<evidence type="ECO:0000313" key="3">
    <source>
        <dbReference type="EMBL" id="KIK03981.1"/>
    </source>
</evidence>
<dbReference type="Gene3D" id="3.40.50.150">
    <property type="entry name" value="Vaccinia Virus protein VP39"/>
    <property type="match status" value="1"/>
</dbReference>
<dbReference type="STRING" id="1095629.A0A0C9XGG7"/>
<reference evidence="3 4" key="1">
    <citation type="submission" date="2014-04" db="EMBL/GenBank/DDBJ databases">
        <authorList>
            <consortium name="DOE Joint Genome Institute"/>
            <person name="Kuo A."/>
            <person name="Kohler A."/>
            <person name="Nagy L.G."/>
            <person name="Floudas D."/>
            <person name="Copeland A."/>
            <person name="Barry K.W."/>
            <person name="Cichocki N."/>
            <person name="Veneault-Fourrey C."/>
            <person name="LaButti K."/>
            <person name="Lindquist E.A."/>
            <person name="Lipzen A."/>
            <person name="Lundell T."/>
            <person name="Morin E."/>
            <person name="Murat C."/>
            <person name="Sun H."/>
            <person name="Tunlid A."/>
            <person name="Henrissat B."/>
            <person name="Grigoriev I.V."/>
            <person name="Hibbett D.S."/>
            <person name="Martin F."/>
            <person name="Nordberg H.P."/>
            <person name="Cantor M.N."/>
            <person name="Hua S.X."/>
        </authorList>
    </citation>
    <scope>NUCLEOTIDE SEQUENCE [LARGE SCALE GENOMIC DNA]</scope>
    <source>
        <strain evidence="3 4">LaAM-08-1</strain>
    </source>
</reference>
<feature type="compositionally biased region" description="Basic and acidic residues" evidence="1">
    <location>
        <begin position="18"/>
        <end position="32"/>
    </location>
</feature>
<reference evidence="4" key="2">
    <citation type="submission" date="2015-01" db="EMBL/GenBank/DDBJ databases">
        <title>Evolutionary Origins and Diversification of the Mycorrhizal Mutualists.</title>
        <authorList>
            <consortium name="DOE Joint Genome Institute"/>
            <consortium name="Mycorrhizal Genomics Consortium"/>
            <person name="Kohler A."/>
            <person name="Kuo A."/>
            <person name="Nagy L.G."/>
            <person name="Floudas D."/>
            <person name="Copeland A."/>
            <person name="Barry K.W."/>
            <person name="Cichocki N."/>
            <person name="Veneault-Fourrey C."/>
            <person name="LaButti K."/>
            <person name="Lindquist E.A."/>
            <person name="Lipzen A."/>
            <person name="Lundell T."/>
            <person name="Morin E."/>
            <person name="Murat C."/>
            <person name="Riley R."/>
            <person name="Ohm R."/>
            <person name="Sun H."/>
            <person name="Tunlid A."/>
            <person name="Henrissat B."/>
            <person name="Grigoriev I.V."/>
            <person name="Hibbett D.S."/>
            <person name="Martin F."/>
        </authorList>
    </citation>
    <scope>NUCLEOTIDE SEQUENCE [LARGE SCALE GENOMIC DNA]</scope>
    <source>
        <strain evidence="4">LaAM-08-1</strain>
    </source>
</reference>
<evidence type="ECO:0000313" key="4">
    <source>
        <dbReference type="Proteomes" id="UP000054477"/>
    </source>
</evidence>
<evidence type="ECO:0000256" key="1">
    <source>
        <dbReference type="SAM" id="MobiDB-lite"/>
    </source>
</evidence>
<dbReference type="SUPFAM" id="SSF53335">
    <property type="entry name" value="S-adenosyl-L-methionine-dependent methyltransferases"/>
    <property type="match status" value="1"/>
</dbReference>
<feature type="region of interest" description="Disordered" evidence="1">
    <location>
        <begin position="1"/>
        <end position="110"/>
    </location>
</feature>
<feature type="compositionally biased region" description="Basic and acidic residues" evidence="1">
    <location>
        <begin position="1"/>
        <end position="10"/>
    </location>
</feature>
<proteinExistence type="predicted"/>
<dbReference type="EMBL" id="KN838574">
    <property type="protein sequence ID" value="KIK03981.1"/>
    <property type="molecule type" value="Genomic_DNA"/>
</dbReference>
<dbReference type="Proteomes" id="UP000054477">
    <property type="component" value="Unassembled WGS sequence"/>
</dbReference>
<dbReference type="PANTHER" id="PTHR43861">
    <property type="entry name" value="TRANS-ACONITATE 2-METHYLTRANSFERASE-RELATED"/>
    <property type="match status" value="1"/>
</dbReference>
<organism evidence="3 4">
    <name type="scientific">Laccaria amethystina LaAM-08-1</name>
    <dbReference type="NCBI Taxonomy" id="1095629"/>
    <lineage>
        <taxon>Eukaryota</taxon>
        <taxon>Fungi</taxon>
        <taxon>Dikarya</taxon>
        <taxon>Basidiomycota</taxon>
        <taxon>Agaricomycotina</taxon>
        <taxon>Agaricomycetes</taxon>
        <taxon>Agaricomycetidae</taxon>
        <taxon>Agaricales</taxon>
        <taxon>Agaricineae</taxon>
        <taxon>Hydnangiaceae</taxon>
        <taxon>Laccaria</taxon>
    </lineage>
</organism>
<dbReference type="HOGENOM" id="CLU_037990_1_1_1"/>
<feature type="domain" description="Methyltransferase type 12" evidence="2">
    <location>
        <begin position="164"/>
        <end position="259"/>
    </location>
</feature>
<evidence type="ECO:0000259" key="2">
    <source>
        <dbReference type="Pfam" id="PF08242"/>
    </source>
</evidence>
<accession>A0A0C9XGG7</accession>
<dbReference type="Pfam" id="PF08242">
    <property type="entry name" value="Methyltransf_12"/>
    <property type="match status" value="1"/>
</dbReference>
<dbReference type="InterPro" id="IPR029063">
    <property type="entry name" value="SAM-dependent_MTases_sf"/>
</dbReference>
<name>A0A0C9XGG7_9AGAR</name>
<feature type="compositionally biased region" description="Basic and acidic residues" evidence="1">
    <location>
        <begin position="95"/>
        <end position="110"/>
    </location>
</feature>
<protein>
    <recommendedName>
        <fullName evidence="2">Methyltransferase type 12 domain-containing protein</fullName>
    </recommendedName>
</protein>
<dbReference type="InterPro" id="IPR013217">
    <property type="entry name" value="Methyltransf_12"/>
</dbReference>
<feature type="compositionally biased region" description="Basic and acidic residues" evidence="1">
    <location>
        <begin position="54"/>
        <end position="86"/>
    </location>
</feature>
<dbReference type="CDD" id="cd02440">
    <property type="entry name" value="AdoMet_MTases"/>
    <property type="match status" value="1"/>
</dbReference>
<gene>
    <name evidence="3" type="ORF">K443DRAFT_131069</name>
</gene>
<keyword evidence="4" id="KW-1185">Reference proteome</keyword>
<dbReference type="AlphaFoldDB" id="A0A0C9XGG7"/>
<sequence>MCKGKDHVHPSEPGQPAEPHHDHDHHDHDHGCGGHGHKHHQNHSPKGQPQQAAEPHHDHGHHDHVCGGGHGHDHHDHSGHSPHVDQPKQGQPANDHGHHDHGHACGGHEHSHPVCDTYAEANREHYDANQEEFEKHPHAVERGVRTALALREAYAFDKDKTTVLDFACGTGLVSQELAPYALSIKGVDISQGLVNRYNQKFAENHKHLSAVRVDLRDDSKELEGNKFDVIFCASAYHHISSVEEITRVLVSYLNPGGALFVVDMTKTEESSLIPEAYHHIVPHKYGFSEDEVRELFEGAGLVSFSYQEVASGKGDLDLFIAKGIKPASA</sequence>
<dbReference type="OrthoDB" id="3647at2759"/>